<proteinExistence type="inferred from homology"/>
<dbReference type="GO" id="GO:0070536">
    <property type="term" value="P:protein K63-linked deubiquitination"/>
    <property type="evidence" value="ECO:0007669"/>
    <property type="project" value="InterPro"/>
</dbReference>
<dbReference type="SMART" id="SM00232">
    <property type="entry name" value="JAB_MPN"/>
    <property type="match status" value="1"/>
</dbReference>
<evidence type="ECO:0000313" key="12">
    <source>
        <dbReference type="Proteomes" id="UP000750711"/>
    </source>
</evidence>
<dbReference type="EMBL" id="JAGHQM010001104">
    <property type="protein sequence ID" value="KAH0556411.1"/>
    <property type="molecule type" value="Genomic_DNA"/>
</dbReference>
<keyword evidence="5" id="KW-0833">Ubl conjugation pathway</keyword>
<keyword evidence="8" id="KW-0482">Metalloprotease</keyword>
<evidence type="ECO:0000256" key="9">
    <source>
        <dbReference type="SAM" id="MobiDB-lite"/>
    </source>
</evidence>
<dbReference type="PROSITE" id="PS50249">
    <property type="entry name" value="MPN"/>
    <property type="match status" value="1"/>
</dbReference>
<keyword evidence="12" id="KW-1185">Reference proteome</keyword>
<keyword evidence="3" id="KW-0645">Protease</keyword>
<dbReference type="FunFam" id="3.40.140.10:FF:000033">
    <property type="entry name" value="AMSH-like protease sst2"/>
    <property type="match status" value="1"/>
</dbReference>
<evidence type="ECO:0000259" key="10">
    <source>
        <dbReference type="PROSITE" id="PS50249"/>
    </source>
</evidence>
<dbReference type="SUPFAM" id="SSF140856">
    <property type="entry name" value="USP8 N-terminal domain-like"/>
    <property type="match status" value="1"/>
</dbReference>
<evidence type="ECO:0000256" key="7">
    <source>
        <dbReference type="ARBA" id="ARBA00022833"/>
    </source>
</evidence>
<dbReference type="PANTHER" id="PTHR12947">
    <property type="entry name" value="AMSH-LIKE PROTEASE"/>
    <property type="match status" value="1"/>
</dbReference>
<feature type="compositionally biased region" description="Polar residues" evidence="9">
    <location>
        <begin position="256"/>
        <end position="286"/>
    </location>
</feature>
<feature type="compositionally biased region" description="Basic and acidic residues" evidence="9">
    <location>
        <begin position="229"/>
        <end position="242"/>
    </location>
</feature>
<feature type="domain" description="MPN" evidence="10">
    <location>
        <begin position="415"/>
        <end position="542"/>
    </location>
</feature>
<evidence type="ECO:0000256" key="8">
    <source>
        <dbReference type="ARBA" id="ARBA00023049"/>
    </source>
</evidence>
<name>A0A9P8L8T8_9PEZI</name>
<dbReference type="GO" id="GO:0016020">
    <property type="term" value="C:membrane"/>
    <property type="evidence" value="ECO:0007669"/>
    <property type="project" value="TreeGrafter"/>
</dbReference>
<evidence type="ECO:0000313" key="11">
    <source>
        <dbReference type="EMBL" id="KAH0556411.1"/>
    </source>
</evidence>
<dbReference type="InterPro" id="IPR015063">
    <property type="entry name" value="USP8_dimer"/>
</dbReference>
<evidence type="ECO:0000256" key="6">
    <source>
        <dbReference type="ARBA" id="ARBA00022801"/>
    </source>
</evidence>
<dbReference type="GO" id="GO:0140492">
    <property type="term" value="F:metal-dependent deubiquitinase activity"/>
    <property type="evidence" value="ECO:0007669"/>
    <property type="project" value="InterPro"/>
</dbReference>
<dbReference type="Pfam" id="PF08969">
    <property type="entry name" value="USP8_dimer"/>
    <property type="match status" value="1"/>
</dbReference>
<dbReference type="AlphaFoldDB" id="A0A9P8L8T8"/>
<feature type="compositionally biased region" description="Basic and acidic residues" evidence="9">
    <location>
        <begin position="330"/>
        <end position="344"/>
    </location>
</feature>
<dbReference type="GO" id="GO:0006508">
    <property type="term" value="P:proteolysis"/>
    <property type="evidence" value="ECO:0007669"/>
    <property type="project" value="UniProtKB-KW"/>
</dbReference>
<dbReference type="GO" id="GO:0046872">
    <property type="term" value="F:metal ion binding"/>
    <property type="evidence" value="ECO:0007669"/>
    <property type="project" value="UniProtKB-KW"/>
</dbReference>
<dbReference type="InterPro" id="IPR044098">
    <property type="entry name" value="STAMBP/STALP-like_MPN"/>
</dbReference>
<feature type="region of interest" description="Disordered" evidence="9">
    <location>
        <begin position="251"/>
        <end position="388"/>
    </location>
</feature>
<protein>
    <recommendedName>
        <fullName evidence="10">MPN domain-containing protein</fullName>
    </recommendedName>
</protein>
<evidence type="ECO:0000256" key="1">
    <source>
        <dbReference type="ARBA" id="ARBA00001947"/>
    </source>
</evidence>
<sequence>MDARQPAWRPLSVPEIIQRAEEFEYNPLISLKYWLRTADALLKEASIYEREGNEQQAYLLLFRRAKLVIESLATHPERHLVEFHDALKATEKQTHATIEKLESLNPKITARYDRYQLQARAQDSRRLASAGERGRGHSRGLSSLDNMLSRISSDPSVAGSARSIAAAENGDLAVKLAQKELMRRRATRQAGMSEAEEQLKRSGGVWGNWEEALSEDGWMLNGAAATTSPRRESREDDISGADLRRRMMEARRNVDNVRNNTAQSNGGNSNGVQRGMQSRSIQQAPSGFNYPSIPKRSNSDAWVPSSRASSKETRPPPYGILKPVRSSDPFSERPPELPPKDDFHIGGAQRDTWSTSPYNYVPPRPEKTPQAPPPAFDVSPPRSVTATPTSWDLNPSTFTFKPSAYLENGAPLRTVFLPPDLRYAFLKIAAPNTRKNLETCGILCGTLISNALFISRLVIPDQESTSDTCDTINESALFDYCDSEDLMVLGWIHTHPTQTCFMSSRDLHTHCGYQVMMPESIAIVCAPSKDPSWGIFRLTDPPGMQTVLKCQQTGLFHPHGEENVYTDALRPGHVFEAPGMEFEVVDLRPQL</sequence>
<dbReference type="InterPro" id="IPR000555">
    <property type="entry name" value="JAMM/MPN+_dom"/>
</dbReference>
<organism evidence="11 12">
    <name type="scientific">Trichoglossum hirsutum</name>
    <dbReference type="NCBI Taxonomy" id="265104"/>
    <lineage>
        <taxon>Eukaryota</taxon>
        <taxon>Fungi</taxon>
        <taxon>Dikarya</taxon>
        <taxon>Ascomycota</taxon>
        <taxon>Pezizomycotina</taxon>
        <taxon>Geoglossomycetes</taxon>
        <taxon>Geoglossales</taxon>
        <taxon>Geoglossaceae</taxon>
        <taxon>Trichoglossum</taxon>
    </lineage>
</organism>
<reference evidence="11" key="1">
    <citation type="submission" date="2021-03" db="EMBL/GenBank/DDBJ databases">
        <title>Comparative genomics and phylogenomic investigation of the class Geoglossomycetes provide insights into ecological specialization and systematics.</title>
        <authorList>
            <person name="Melie T."/>
            <person name="Pirro S."/>
            <person name="Miller A.N."/>
            <person name="Quandt A."/>
        </authorList>
    </citation>
    <scope>NUCLEOTIDE SEQUENCE</scope>
    <source>
        <strain evidence="11">CAQ_001_2017</strain>
    </source>
</reference>
<feature type="region of interest" description="Disordered" evidence="9">
    <location>
        <begin position="223"/>
        <end position="242"/>
    </location>
</feature>
<feature type="region of interest" description="Disordered" evidence="9">
    <location>
        <begin position="123"/>
        <end position="143"/>
    </location>
</feature>
<dbReference type="PANTHER" id="PTHR12947:SF13">
    <property type="entry name" value="FI19924P1"/>
    <property type="match status" value="1"/>
</dbReference>
<dbReference type="SUPFAM" id="SSF102712">
    <property type="entry name" value="JAB1/MPN domain"/>
    <property type="match status" value="1"/>
</dbReference>
<dbReference type="Gene3D" id="3.40.140.10">
    <property type="entry name" value="Cytidine Deaminase, domain 2"/>
    <property type="match status" value="1"/>
</dbReference>
<evidence type="ECO:0000256" key="5">
    <source>
        <dbReference type="ARBA" id="ARBA00022786"/>
    </source>
</evidence>
<dbReference type="Pfam" id="PF01398">
    <property type="entry name" value="JAB"/>
    <property type="match status" value="1"/>
</dbReference>
<keyword evidence="4" id="KW-0479">Metal-binding</keyword>
<dbReference type="Proteomes" id="UP000750711">
    <property type="component" value="Unassembled WGS sequence"/>
</dbReference>
<dbReference type="CDD" id="cd08066">
    <property type="entry name" value="MPN_AMSH_like"/>
    <property type="match status" value="1"/>
</dbReference>
<comment type="similarity">
    <text evidence="2">Belongs to the peptidase M67C family.</text>
</comment>
<dbReference type="GO" id="GO:0061578">
    <property type="term" value="F:K63-linked deubiquitinase activity"/>
    <property type="evidence" value="ECO:0007669"/>
    <property type="project" value="InterPro"/>
</dbReference>
<evidence type="ECO:0000256" key="4">
    <source>
        <dbReference type="ARBA" id="ARBA00022723"/>
    </source>
</evidence>
<comment type="caution">
    <text evidence="11">The sequence shown here is derived from an EMBL/GenBank/DDBJ whole genome shotgun (WGS) entry which is preliminary data.</text>
</comment>
<accession>A0A9P8L8T8</accession>
<dbReference type="InterPro" id="IPR037518">
    <property type="entry name" value="MPN"/>
</dbReference>
<dbReference type="Gene3D" id="1.20.58.80">
    <property type="entry name" value="Phosphotransferase system, lactose/cellobiose-type IIA subunit"/>
    <property type="match status" value="1"/>
</dbReference>
<dbReference type="GO" id="GO:0005768">
    <property type="term" value="C:endosome"/>
    <property type="evidence" value="ECO:0007669"/>
    <property type="project" value="TreeGrafter"/>
</dbReference>
<gene>
    <name evidence="11" type="ORF">GP486_005670</name>
</gene>
<evidence type="ECO:0000256" key="2">
    <source>
        <dbReference type="ARBA" id="ARBA00010981"/>
    </source>
</evidence>
<keyword evidence="6" id="KW-0378">Hydrolase</keyword>
<comment type="cofactor">
    <cofactor evidence="1">
        <name>Zn(2+)</name>
        <dbReference type="ChEBI" id="CHEBI:29105"/>
    </cofactor>
</comment>
<keyword evidence="7" id="KW-0862">Zinc</keyword>
<evidence type="ECO:0000256" key="3">
    <source>
        <dbReference type="ARBA" id="ARBA00022670"/>
    </source>
</evidence>